<protein>
    <submittedName>
        <fullName evidence="7">TetR/AcrR family transcriptional regulator</fullName>
    </submittedName>
</protein>
<dbReference type="SUPFAM" id="SSF46689">
    <property type="entry name" value="Homeodomain-like"/>
    <property type="match status" value="1"/>
</dbReference>
<comment type="caution">
    <text evidence="7">The sequence shown here is derived from an EMBL/GenBank/DDBJ whole genome shotgun (WGS) entry which is preliminary data.</text>
</comment>
<dbReference type="PRINTS" id="PR00455">
    <property type="entry name" value="HTHTETR"/>
</dbReference>
<dbReference type="PANTHER" id="PTHR30055">
    <property type="entry name" value="HTH-TYPE TRANSCRIPTIONAL REGULATOR RUTR"/>
    <property type="match status" value="1"/>
</dbReference>
<dbReference type="Pfam" id="PF00440">
    <property type="entry name" value="TetR_N"/>
    <property type="match status" value="1"/>
</dbReference>
<feature type="DNA-binding region" description="H-T-H motif" evidence="5">
    <location>
        <begin position="37"/>
        <end position="56"/>
    </location>
</feature>
<keyword evidence="2" id="KW-0805">Transcription regulation</keyword>
<dbReference type="InterPro" id="IPR009057">
    <property type="entry name" value="Homeodomain-like_sf"/>
</dbReference>
<dbReference type="Pfam" id="PF13977">
    <property type="entry name" value="TetR_C_6"/>
    <property type="match status" value="1"/>
</dbReference>
<evidence type="ECO:0000256" key="5">
    <source>
        <dbReference type="PROSITE-ProRule" id="PRU00335"/>
    </source>
</evidence>
<evidence type="ECO:0000256" key="1">
    <source>
        <dbReference type="ARBA" id="ARBA00022491"/>
    </source>
</evidence>
<evidence type="ECO:0000256" key="4">
    <source>
        <dbReference type="ARBA" id="ARBA00023163"/>
    </source>
</evidence>
<evidence type="ECO:0000259" key="6">
    <source>
        <dbReference type="PROSITE" id="PS50977"/>
    </source>
</evidence>
<evidence type="ECO:0000256" key="3">
    <source>
        <dbReference type="ARBA" id="ARBA00023125"/>
    </source>
</evidence>
<dbReference type="GO" id="GO:0003700">
    <property type="term" value="F:DNA-binding transcription factor activity"/>
    <property type="evidence" value="ECO:0007669"/>
    <property type="project" value="TreeGrafter"/>
</dbReference>
<dbReference type="Gene3D" id="1.10.357.10">
    <property type="entry name" value="Tetracycline Repressor, domain 2"/>
    <property type="match status" value="1"/>
</dbReference>
<evidence type="ECO:0000313" key="8">
    <source>
        <dbReference type="Proteomes" id="UP000604481"/>
    </source>
</evidence>
<keyword evidence="3 5" id="KW-0238">DNA-binding</keyword>
<dbReference type="GO" id="GO:0000976">
    <property type="term" value="F:transcription cis-regulatory region binding"/>
    <property type="evidence" value="ECO:0007669"/>
    <property type="project" value="TreeGrafter"/>
</dbReference>
<dbReference type="AlphaFoldDB" id="A0A8J7FYH2"/>
<reference evidence="7 8" key="1">
    <citation type="submission" date="2020-10" db="EMBL/GenBank/DDBJ databases">
        <title>The genome sequence of Chitinilyticum litopenaei 4Y14.</title>
        <authorList>
            <person name="Liu Y."/>
        </authorList>
    </citation>
    <scope>NUCLEOTIDE SEQUENCE [LARGE SCALE GENOMIC DNA]</scope>
    <source>
        <strain evidence="7 8">4Y14</strain>
    </source>
</reference>
<proteinExistence type="predicted"/>
<accession>A0A8J7FYH2</accession>
<dbReference type="SUPFAM" id="SSF48498">
    <property type="entry name" value="Tetracyclin repressor-like, C-terminal domain"/>
    <property type="match status" value="1"/>
</dbReference>
<dbReference type="InterPro" id="IPR050109">
    <property type="entry name" value="HTH-type_TetR-like_transc_reg"/>
</dbReference>
<dbReference type="InterPro" id="IPR039538">
    <property type="entry name" value="BetI_C"/>
</dbReference>
<feature type="domain" description="HTH tetR-type" evidence="6">
    <location>
        <begin position="14"/>
        <end position="74"/>
    </location>
</feature>
<keyword evidence="8" id="KW-1185">Reference proteome</keyword>
<evidence type="ECO:0000256" key="2">
    <source>
        <dbReference type="ARBA" id="ARBA00023015"/>
    </source>
</evidence>
<dbReference type="EMBL" id="JADFUA010000001">
    <property type="protein sequence ID" value="MBE9608018.1"/>
    <property type="molecule type" value="Genomic_DNA"/>
</dbReference>
<keyword evidence="1" id="KW-0678">Repressor</keyword>
<evidence type="ECO:0000313" key="7">
    <source>
        <dbReference type="EMBL" id="MBE9608018.1"/>
    </source>
</evidence>
<keyword evidence="4" id="KW-0804">Transcription</keyword>
<gene>
    <name evidence="7" type="ORF">INR99_01525</name>
</gene>
<sequence length="201" mass="21871">MTSEKSCNEPCRAETRRNQVLCAAAQCFRQSGFHGASMANIARTAGMSVGHIYHYFENKEAIIAAIVAAEQEKTRALLELMISAENTIEAMIEFADKGLDEHLDSANVALQLEILAEVSRNPRVAEILSASDRALEDLGDQLLSKARSGLPPLPPDELGARIEAICALFQGLGLRGLTSQRLERNAVLAVLQRTIRQIVSS</sequence>
<dbReference type="PROSITE" id="PS50977">
    <property type="entry name" value="HTH_TETR_2"/>
    <property type="match status" value="1"/>
</dbReference>
<dbReference type="PANTHER" id="PTHR30055:SF234">
    <property type="entry name" value="HTH-TYPE TRANSCRIPTIONAL REGULATOR BETI"/>
    <property type="match status" value="1"/>
</dbReference>
<organism evidence="7 8">
    <name type="scientific">Chitinilyticum piscinae</name>
    <dbReference type="NCBI Taxonomy" id="2866724"/>
    <lineage>
        <taxon>Bacteria</taxon>
        <taxon>Pseudomonadati</taxon>
        <taxon>Pseudomonadota</taxon>
        <taxon>Betaproteobacteria</taxon>
        <taxon>Neisseriales</taxon>
        <taxon>Chitinibacteraceae</taxon>
        <taxon>Chitinilyticum</taxon>
    </lineage>
</organism>
<name>A0A8J7FYH2_9NEIS</name>
<dbReference type="InterPro" id="IPR036271">
    <property type="entry name" value="Tet_transcr_reg_TetR-rel_C_sf"/>
</dbReference>
<dbReference type="InterPro" id="IPR001647">
    <property type="entry name" value="HTH_TetR"/>
</dbReference>
<dbReference type="Proteomes" id="UP000604481">
    <property type="component" value="Unassembled WGS sequence"/>
</dbReference>
<dbReference type="RefSeq" id="WP_194114521.1">
    <property type="nucleotide sequence ID" value="NZ_JADFUA010000001.1"/>
</dbReference>